<comment type="pathway">
    <text evidence="4">Amino-acid biosynthesis; L-arginine biosynthesis; N(2)-acetyl-L-ornithine from L-glutamate: step 4/4.</text>
</comment>
<feature type="binding site" evidence="4">
    <location>
        <position position="296"/>
    </location>
    <ligand>
        <name>N(2)-acetyl-L-ornithine</name>
        <dbReference type="ChEBI" id="CHEBI:57805"/>
    </ligand>
</feature>
<accession>A0ABV6CCZ3</accession>
<dbReference type="EMBL" id="JBHLXE010000048">
    <property type="protein sequence ID" value="MFC0179426.1"/>
    <property type="molecule type" value="Genomic_DNA"/>
</dbReference>
<sequence length="420" mass="45944">MATDNDSYLINNNYATLNVTRNDFEQWIVPTYSPADFIITHGQGSLVFDQNNNKYIDFAGGIAVNALGHAHPELVKTIIEQAQKVWHLANTYTNEPVLRLAKMLIDNTFADKAFFCNSGAEANEAALKLARKYALDIFGPESGKNEILAFNNSFHGRTLFTVSTGGQPKYSQDFVPLPPGIHHSAFNDLSAAEQLITEKTAAVIVEPIQGEGGVLPAQTEFLQGLRSLCDKYNAVLIFDEVQTGVGRTGKLYAYMHHGVLPDVLTTAKSLGGGFPIGAMLTTDKFARHFTVGTHGTTYGGNPLAASVSLKVLSLINQPEVLNNVDLKHQIFREKLEKINDQFDAFNSIRGKGMLIGAELKGKYQNHAKEIIASAHKEGVMLLMAGPNVLRFAPSLIIPDDLIIDGLDRLQNAFVKLKEFG</sequence>
<dbReference type="Gene3D" id="3.40.640.10">
    <property type="entry name" value="Type I PLP-dependent aspartate aminotransferase-like (Major domain)"/>
    <property type="match status" value="1"/>
</dbReference>
<comment type="pathway">
    <text evidence="4">Amino-acid biosynthesis; L-lysine biosynthesis via DAP pathway; LL-2,6-diaminopimelate from (S)-tetrahydrodipicolinate (succinylase route): step 2/3.</text>
</comment>
<evidence type="ECO:0000256" key="4">
    <source>
        <dbReference type="HAMAP-Rule" id="MF_01107"/>
    </source>
</evidence>
<dbReference type="Gene3D" id="3.90.1150.10">
    <property type="entry name" value="Aspartate Aminotransferase, domain 1"/>
    <property type="match status" value="1"/>
</dbReference>
<proteinExistence type="inferred from homology"/>
<evidence type="ECO:0000256" key="3">
    <source>
        <dbReference type="ARBA" id="ARBA00022898"/>
    </source>
</evidence>
<keyword evidence="1 4" id="KW-0032">Aminotransferase</keyword>
<comment type="catalytic activity">
    <reaction evidence="4">
        <text>N-succinyl-(2S,6S)-2,6-diaminopimelate + 2-oxoglutarate = (S)-2-succinylamino-6-oxoheptanedioate + L-glutamate</text>
        <dbReference type="Rhea" id="RHEA:11960"/>
        <dbReference type="ChEBI" id="CHEBI:15685"/>
        <dbReference type="ChEBI" id="CHEBI:16810"/>
        <dbReference type="ChEBI" id="CHEBI:29985"/>
        <dbReference type="ChEBI" id="CHEBI:58087"/>
        <dbReference type="EC" id="2.6.1.17"/>
    </reaction>
</comment>
<dbReference type="NCBIfam" id="TIGR00707">
    <property type="entry name" value="argD"/>
    <property type="match status" value="1"/>
</dbReference>
<dbReference type="PANTHER" id="PTHR11986:SF113">
    <property type="entry name" value="SUCCINYLORNITHINE TRANSAMINASE"/>
    <property type="match status" value="1"/>
</dbReference>
<dbReference type="InterPro" id="IPR049704">
    <property type="entry name" value="Aminotrans_3_PPA_site"/>
</dbReference>
<feature type="binding site" evidence="4">
    <location>
        <begin position="119"/>
        <end position="120"/>
    </location>
    <ligand>
        <name>pyridoxal 5'-phosphate</name>
        <dbReference type="ChEBI" id="CHEBI:597326"/>
    </ligand>
</feature>
<comment type="similarity">
    <text evidence="4">Belongs to the class-III pyridoxal-phosphate-dependent aminotransferase family. ArgD subfamily.</text>
</comment>
<feature type="binding site" evidence="4">
    <location>
        <begin position="239"/>
        <end position="242"/>
    </location>
    <ligand>
        <name>pyridoxal 5'-phosphate</name>
        <dbReference type="ChEBI" id="CHEBI:597326"/>
    </ligand>
</feature>
<dbReference type="RefSeq" id="WP_385876527.1">
    <property type="nucleotide sequence ID" value="NZ_JBHLXE010000048.1"/>
</dbReference>
<keyword evidence="6" id="KW-1185">Reference proteome</keyword>
<dbReference type="Proteomes" id="UP001589758">
    <property type="component" value="Unassembled WGS sequence"/>
</dbReference>
<comment type="subunit">
    <text evidence="4">Homodimer.</text>
</comment>
<feature type="binding site" evidence="4">
    <location>
        <position position="157"/>
    </location>
    <ligand>
        <name>N(2)-acetyl-L-ornithine</name>
        <dbReference type="ChEBI" id="CHEBI:57805"/>
    </ligand>
</feature>
<dbReference type="EC" id="2.6.1.11" evidence="4"/>
<reference evidence="5 6" key="1">
    <citation type="submission" date="2024-09" db="EMBL/GenBank/DDBJ databases">
        <authorList>
            <person name="Sun Q."/>
            <person name="Mori K."/>
        </authorList>
    </citation>
    <scope>NUCLEOTIDE SEQUENCE [LARGE SCALE GENOMIC DNA]</scope>
    <source>
        <strain evidence="5 6">CCM 8545</strain>
    </source>
</reference>
<dbReference type="EC" id="2.6.1.17" evidence="4"/>
<dbReference type="NCBIfam" id="NF009047">
    <property type="entry name" value="PRK12381.1"/>
    <property type="match status" value="1"/>
</dbReference>
<evidence type="ECO:0000256" key="2">
    <source>
        <dbReference type="ARBA" id="ARBA00022679"/>
    </source>
</evidence>
<dbReference type="InterPro" id="IPR015422">
    <property type="entry name" value="PyrdxlP-dep_Trfase_small"/>
</dbReference>
<dbReference type="InterPro" id="IPR004636">
    <property type="entry name" value="AcOrn/SuccOrn_fam"/>
</dbReference>
<protein>
    <recommendedName>
        <fullName evidence="4">Acetylornithine/succinyldiaminopimelate aminotransferase</fullName>
        <shortName evidence="4">ACOAT</shortName>
        <shortName evidence="4">DapATase</shortName>
        <shortName evidence="4">Succinyldiaminopimelate transferase</shortName>
        <ecNumber evidence="4">2.6.1.11</ecNumber>
        <ecNumber evidence="4">2.6.1.17</ecNumber>
    </recommendedName>
</protein>
<keyword evidence="4" id="KW-0457">Lysine biosynthesis</keyword>
<dbReference type="InterPro" id="IPR015421">
    <property type="entry name" value="PyrdxlP-dep_Trfase_major"/>
</dbReference>
<dbReference type="InterPro" id="IPR015424">
    <property type="entry name" value="PyrdxlP-dep_Trfase"/>
</dbReference>
<feature type="binding site" evidence="4">
    <location>
        <position position="154"/>
    </location>
    <ligand>
        <name>pyridoxal 5'-phosphate</name>
        <dbReference type="ChEBI" id="CHEBI:597326"/>
    </ligand>
</feature>
<dbReference type="InterPro" id="IPR050103">
    <property type="entry name" value="Class-III_PLP-dep_AT"/>
</dbReference>
<evidence type="ECO:0000256" key="1">
    <source>
        <dbReference type="ARBA" id="ARBA00022576"/>
    </source>
</evidence>
<feature type="modified residue" description="N6-(pyridoxal phosphate)lysine" evidence="4">
    <location>
        <position position="268"/>
    </location>
</feature>
<comment type="subcellular location">
    <subcellularLocation>
        <location evidence="4">Cytoplasm</location>
    </subcellularLocation>
</comment>
<dbReference type="SUPFAM" id="SSF53383">
    <property type="entry name" value="PLP-dependent transferases"/>
    <property type="match status" value="1"/>
</dbReference>
<dbReference type="HAMAP" id="MF_01107">
    <property type="entry name" value="ArgD_aminotrans_3"/>
    <property type="match status" value="1"/>
</dbReference>
<dbReference type="InterPro" id="IPR005814">
    <property type="entry name" value="Aminotrans_3"/>
</dbReference>
<evidence type="ECO:0000313" key="6">
    <source>
        <dbReference type="Proteomes" id="UP001589758"/>
    </source>
</evidence>
<name>A0ABV6CCZ3_9GAMM</name>
<dbReference type="NCBIfam" id="NF003468">
    <property type="entry name" value="PRK05093.1"/>
    <property type="match status" value="1"/>
</dbReference>
<dbReference type="CDD" id="cd00610">
    <property type="entry name" value="OAT_like"/>
    <property type="match status" value="1"/>
</dbReference>
<keyword evidence="2 4" id="KW-0808">Transferase</keyword>
<dbReference type="InterPro" id="IPR017652">
    <property type="entry name" value="Ac/SucOrn_transaminase_bac"/>
</dbReference>
<evidence type="ECO:0000313" key="5">
    <source>
        <dbReference type="EMBL" id="MFC0179426.1"/>
    </source>
</evidence>
<comment type="catalytic activity">
    <reaction evidence="4">
        <text>N(2)-acetyl-L-ornithine + 2-oxoglutarate = N-acetyl-L-glutamate 5-semialdehyde + L-glutamate</text>
        <dbReference type="Rhea" id="RHEA:18049"/>
        <dbReference type="ChEBI" id="CHEBI:16810"/>
        <dbReference type="ChEBI" id="CHEBI:29123"/>
        <dbReference type="ChEBI" id="CHEBI:29985"/>
        <dbReference type="ChEBI" id="CHEBI:57805"/>
        <dbReference type="EC" id="2.6.1.11"/>
    </reaction>
</comment>
<dbReference type="NCBIfam" id="TIGR03246">
    <property type="entry name" value="arg_catab_astC"/>
    <property type="match status" value="1"/>
</dbReference>
<dbReference type="PIRSF" id="PIRSF000521">
    <property type="entry name" value="Transaminase_4ab_Lys_Orn"/>
    <property type="match status" value="1"/>
</dbReference>
<comment type="cofactor">
    <cofactor evidence="4">
        <name>pyridoxal 5'-phosphate</name>
        <dbReference type="ChEBI" id="CHEBI:597326"/>
    </cofactor>
    <text evidence="4">Binds 1 pyridoxal phosphate per subunit.</text>
</comment>
<gene>
    <name evidence="4" type="primary">argD</name>
    <name evidence="4" type="synonym">dapC</name>
    <name evidence="5" type="ORF">ACFFIT_04860</name>
</gene>
<keyword evidence="4" id="KW-0055">Arginine biosynthesis</keyword>
<comment type="caution">
    <text evidence="5">The sequence shown here is derived from an EMBL/GenBank/DDBJ whole genome shotgun (WGS) entry which is preliminary data.</text>
</comment>
<keyword evidence="4" id="KW-0963">Cytoplasm</keyword>
<organism evidence="5 6">
    <name type="scientific">Thorsellia kenyensis</name>
    <dbReference type="NCBI Taxonomy" id="1549888"/>
    <lineage>
        <taxon>Bacteria</taxon>
        <taxon>Pseudomonadati</taxon>
        <taxon>Pseudomonadota</taxon>
        <taxon>Gammaproteobacteria</taxon>
        <taxon>Enterobacterales</taxon>
        <taxon>Thorselliaceae</taxon>
        <taxon>Thorsellia</taxon>
    </lineage>
</organism>
<dbReference type="NCBIfam" id="NF002325">
    <property type="entry name" value="PRK01278.1"/>
    <property type="match status" value="1"/>
</dbReference>
<keyword evidence="3 4" id="KW-0663">Pyridoxal phosphate</keyword>
<dbReference type="PANTHER" id="PTHR11986">
    <property type="entry name" value="AMINOTRANSFERASE CLASS III"/>
    <property type="match status" value="1"/>
</dbReference>
<feature type="binding site" evidence="4">
    <location>
        <position position="297"/>
    </location>
    <ligand>
        <name>pyridoxal 5'-phosphate</name>
        <dbReference type="ChEBI" id="CHEBI:597326"/>
    </ligand>
</feature>
<dbReference type="Pfam" id="PF00202">
    <property type="entry name" value="Aminotran_3"/>
    <property type="match status" value="1"/>
</dbReference>
<comment type="function">
    <text evidence="4">Involved in both the arginine and lysine biosynthetic pathways.</text>
</comment>
<keyword evidence="4" id="KW-0028">Amino-acid biosynthesis</keyword>
<dbReference type="PROSITE" id="PS00600">
    <property type="entry name" value="AA_TRANSFER_CLASS_3"/>
    <property type="match status" value="1"/>
</dbReference>